<dbReference type="InterPro" id="IPR029160">
    <property type="entry name" value="UQCC4"/>
</dbReference>
<sequence length="312" mass="36448">MENSLGSTIEKIKFQEQDNEAKLKEKREFDATVVSLKKAIRETILQTEKSEQAQKSMSDKIGLLRTQIILEKIRRDSLAAQLCTLNKKLEDLQKQSNNGITKVWEQRSAFCQDIQTAADNYDVWALLMKPAYVEPFLQPVKKEEGTDIISNNEIRLQTAIVRRENALKERDRLKAEPDNGEEFLRNFIKQNRLHRLYSTELKENEPIKFSTSSAAKKNVHSVFRKTTPDSMPWYQPYSVVGSVAVFLIYFCVLREENDVDLEFDKTLYDRIQGLEKEQLLQSYRYNKEQGKSVEDIERRLKELEEEETKLVA</sequence>
<gene>
    <name evidence="1" type="ORF">EEDITHA_LOCUS20812</name>
</gene>
<proteinExistence type="predicted"/>
<dbReference type="PANTHER" id="PTHR35268">
    <property type="entry name" value="PROTEIN CCSMST1"/>
    <property type="match status" value="1"/>
</dbReference>
<evidence type="ECO:0000313" key="1">
    <source>
        <dbReference type="EMBL" id="CAH2106714.1"/>
    </source>
</evidence>
<name>A0AAU9V9D9_EUPED</name>
<dbReference type="PANTHER" id="PTHR35268:SF1">
    <property type="entry name" value="UBIQUINOL-CYTOCHROME-C REDUCTASE COMPLEX ASSEMBLY FACTOR 4"/>
    <property type="match status" value="1"/>
</dbReference>
<organism evidence="1 2">
    <name type="scientific">Euphydryas editha</name>
    <name type="common">Edith's checkerspot</name>
    <dbReference type="NCBI Taxonomy" id="104508"/>
    <lineage>
        <taxon>Eukaryota</taxon>
        <taxon>Metazoa</taxon>
        <taxon>Ecdysozoa</taxon>
        <taxon>Arthropoda</taxon>
        <taxon>Hexapoda</taxon>
        <taxon>Insecta</taxon>
        <taxon>Pterygota</taxon>
        <taxon>Neoptera</taxon>
        <taxon>Endopterygota</taxon>
        <taxon>Lepidoptera</taxon>
        <taxon>Glossata</taxon>
        <taxon>Ditrysia</taxon>
        <taxon>Papilionoidea</taxon>
        <taxon>Nymphalidae</taxon>
        <taxon>Nymphalinae</taxon>
        <taxon>Euphydryas</taxon>
    </lineage>
</organism>
<evidence type="ECO:0000313" key="2">
    <source>
        <dbReference type="Proteomes" id="UP001153954"/>
    </source>
</evidence>
<keyword evidence="2" id="KW-1185">Reference proteome</keyword>
<dbReference type="Pfam" id="PF15013">
    <property type="entry name" value="CCSMST1"/>
    <property type="match status" value="1"/>
</dbReference>
<accession>A0AAU9V9D9</accession>
<comment type="caution">
    <text evidence="1">The sequence shown here is derived from an EMBL/GenBank/DDBJ whole genome shotgun (WGS) entry which is preliminary data.</text>
</comment>
<dbReference type="EMBL" id="CAKOGL010000029">
    <property type="protein sequence ID" value="CAH2106714.1"/>
    <property type="molecule type" value="Genomic_DNA"/>
</dbReference>
<dbReference type="Proteomes" id="UP001153954">
    <property type="component" value="Unassembled WGS sequence"/>
</dbReference>
<dbReference type="AlphaFoldDB" id="A0AAU9V9D9"/>
<reference evidence="1" key="1">
    <citation type="submission" date="2022-03" db="EMBL/GenBank/DDBJ databases">
        <authorList>
            <person name="Tunstrom K."/>
        </authorList>
    </citation>
    <scope>NUCLEOTIDE SEQUENCE</scope>
</reference>
<protein>
    <submittedName>
        <fullName evidence="1">Uncharacterized protein</fullName>
    </submittedName>
</protein>